<dbReference type="SUPFAM" id="SSF47954">
    <property type="entry name" value="Cyclin-like"/>
    <property type="match status" value="1"/>
</dbReference>
<evidence type="ECO:0000313" key="5">
    <source>
        <dbReference type="Proteomes" id="UP000010552"/>
    </source>
</evidence>
<reference evidence="5" key="1">
    <citation type="journal article" date="2013" name="Science">
        <title>Comparative analysis of bat genomes provides insight into the evolution of flight and immunity.</title>
        <authorList>
            <person name="Zhang G."/>
            <person name="Cowled C."/>
            <person name="Shi Z."/>
            <person name="Huang Z."/>
            <person name="Bishop-Lilly K.A."/>
            <person name="Fang X."/>
            <person name="Wynne J.W."/>
            <person name="Xiong Z."/>
            <person name="Baker M.L."/>
            <person name="Zhao W."/>
            <person name="Tachedjian M."/>
            <person name="Zhu Y."/>
            <person name="Zhou P."/>
            <person name="Jiang X."/>
            <person name="Ng J."/>
            <person name="Yang L."/>
            <person name="Wu L."/>
            <person name="Xiao J."/>
            <person name="Feng Y."/>
            <person name="Chen Y."/>
            <person name="Sun X."/>
            <person name="Zhang Y."/>
            <person name="Marsh G.A."/>
            <person name="Crameri G."/>
            <person name="Broder C.C."/>
            <person name="Frey K.G."/>
            <person name="Wang L.F."/>
            <person name="Wang J."/>
        </authorList>
    </citation>
    <scope>NUCLEOTIDE SEQUENCE [LARGE SCALE GENOMIC DNA]</scope>
</reference>
<feature type="domain" description="Cyclin-like" evidence="3">
    <location>
        <begin position="147"/>
        <end position="240"/>
    </location>
</feature>
<gene>
    <name evidence="4" type="ORF">PAL_GLEAN10016889</name>
</gene>
<dbReference type="Gene3D" id="1.10.472.10">
    <property type="entry name" value="Cyclin-like"/>
    <property type="match status" value="1"/>
</dbReference>
<feature type="compositionally biased region" description="Polar residues" evidence="2">
    <location>
        <begin position="1"/>
        <end position="10"/>
    </location>
</feature>
<sequence>MASCARSPSQRAALEEVRSDPHPGRRPNERTEEMAVSLLLPPPPWKFSLPATIQRRLPEACQPGAARLPQPSRSKPRRQSAQTPRAAGRAAAQAPPPASPGQERRLVPCDSEGLLDERRLIAHLKLALGREARLWPCGRPQQVEFGDTFQEVVLQLLWLENIFHFSQGTFNLALTIFRRLLISIKVKERLLHRVSITSLRLAAKLNEEEELIPRIKDFIKYYGSGYSPNELLKMELAILDELHWDLCIGTPLDFLTIFHALVVMAWPHMVELLPQRKPSLHVASLTRQLQHCMAGHQLLQFKGSTLALVIITLELERLMPDCCAPTSDLLKKAEVDINFAPDRTFRVFF</sequence>
<dbReference type="InterPro" id="IPR006671">
    <property type="entry name" value="Cyclin_N"/>
</dbReference>
<organism evidence="4 5">
    <name type="scientific">Pteropus alecto</name>
    <name type="common">Black flying fox</name>
    <dbReference type="NCBI Taxonomy" id="9402"/>
    <lineage>
        <taxon>Eukaryota</taxon>
        <taxon>Metazoa</taxon>
        <taxon>Chordata</taxon>
        <taxon>Craniata</taxon>
        <taxon>Vertebrata</taxon>
        <taxon>Euteleostomi</taxon>
        <taxon>Mammalia</taxon>
        <taxon>Eutheria</taxon>
        <taxon>Laurasiatheria</taxon>
        <taxon>Chiroptera</taxon>
        <taxon>Yinpterochiroptera</taxon>
        <taxon>Pteropodoidea</taxon>
        <taxon>Pteropodidae</taxon>
        <taxon>Pteropodinae</taxon>
        <taxon>Pteropus</taxon>
    </lineage>
</organism>
<evidence type="ECO:0000256" key="1">
    <source>
        <dbReference type="RuleBase" id="RU000383"/>
    </source>
</evidence>
<feature type="compositionally biased region" description="Low complexity" evidence="2">
    <location>
        <begin position="80"/>
        <end position="93"/>
    </location>
</feature>
<evidence type="ECO:0000313" key="4">
    <source>
        <dbReference type="EMBL" id="ELK03104.1"/>
    </source>
</evidence>
<dbReference type="eggNOG" id="KOG0653">
    <property type="taxonomic scope" value="Eukaryota"/>
</dbReference>
<dbReference type="InParanoid" id="L5JUF8"/>
<dbReference type="Proteomes" id="UP000010552">
    <property type="component" value="Unassembled WGS sequence"/>
</dbReference>
<evidence type="ECO:0000259" key="3">
    <source>
        <dbReference type="SMART" id="SM00385"/>
    </source>
</evidence>
<dbReference type="STRING" id="9402.L5JUF8"/>
<dbReference type="InterPro" id="IPR013763">
    <property type="entry name" value="Cyclin-like_dom"/>
</dbReference>
<dbReference type="SMART" id="SM00385">
    <property type="entry name" value="CYCLIN"/>
    <property type="match status" value="1"/>
</dbReference>
<dbReference type="InterPro" id="IPR036915">
    <property type="entry name" value="Cyclin-like_sf"/>
</dbReference>
<feature type="region of interest" description="Disordered" evidence="2">
    <location>
        <begin position="63"/>
        <end position="106"/>
    </location>
</feature>
<keyword evidence="1" id="KW-0195">Cyclin</keyword>
<feature type="region of interest" description="Disordered" evidence="2">
    <location>
        <begin position="1"/>
        <end position="44"/>
    </location>
</feature>
<keyword evidence="5" id="KW-1185">Reference proteome</keyword>
<accession>L5JUF8</accession>
<dbReference type="PANTHER" id="PTHR10177">
    <property type="entry name" value="CYCLINS"/>
    <property type="match status" value="1"/>
</dbReference>
<dbReference type="AlphaFoldDB" id="L5JUF8"/>
<dbReference type="InterPro" id="IPR039361">
    <property type="entry name" value="Cyclin"/>
</dbReference>
<dbReference type="FunCoup" id="L5JUF8">
    <property type="interactions" value="8"/>
</dbReference>
<protein>
    <submittedName>
        <fullName evidence="4">Cyclin-I2</fullName>
    </submittedName>
</protein>
<feature type="compositionally biased region" description="Basic and acidic residues" evidence="2">
    <location>
        <begin position="13"/>
        <end position="33"/>
    </location>
</feature>
<evidence type="ECO:0000256" key="2">
    <source>
        <dbReference type="SAM" id="MobiDB-lite"/>
    </source>
</evidence>
<proteinExistence type="inferred from homology"/>
<dbReference type="Pfam" id="PF00134">
    <property type="entry name" value="Cyclin_N"/>
    <property type="match status" value="1"/>
</dbReference>
<name>L5JUF8_PTEAL</name>
<dbReference type="EMBL" id="KB031114">
    <property type="protein sequence ID" value="ELK03104.1"/>
    <property type="molecule type" value="Genomic_DNA"/>
</dbReference>
<comment type="similarity">
    <text evidence="1">Belongs to the cyclin family.</text>
</comment>